<evidence type="ECO:0000256" key="9">
    <source>
        <dbReference type="ARBA" id="ARBA00023679"/>
    </source>
</evidence>
<dbReference type="InterPro" id="IPR015375">
    <property type="entry name" value="NADH_PPase-like_N"/>
</dbReference>
<dbReference type="OrthoDB" id="9791656at2"/>
<evidence type="ECO:0000259" key="11">
    <source>
        <dbReference type="PROSITE" id="PS51462"/>
    </source>
</evidence>
<evidence type="ECO:0000256" key="6">
    <source>
        <dbReference type="ARBA" id="ARBA00022801"/>
    </source>
</evidence>
<dbReference type="GO" id="GO:0035529">
    <property type="term" value="F:NADH pyrophosphatase activity"/>
    <property type="evidence" value="ECO:0007669"/>
    <property type="project" value="TreeGrafter"/>
</dbReference>
<reference evidence="12 13" key="1">
    <citation type="submission" date="2016-10" db="EMBL/GenBank/DDBJ databases">
        <authorList>
            <person name="de Groot N.N."/>
        </authorList>
    </citation>
    <scope>NUCLEOTIDE SEQUENCE [LARGE SCALE GENOMIC DNA]</scope>
    <source>
        <strain evidence="12 13">ATCC 35022</strain>
    </source>
</reference>
<keyword evidence="5" id="KW-0479">Metal-binding</keyword>
<keyword evidence="13" id="KW-1185">Reference proteome</keyword>
<dbReference type="RefSeq" id="WP_090879398.1">
    <property type="nucleotide sequence ID" value="NZ_FMXQ01000010.1"/>
</dbReference>
<dbReference type="InterPro" id="IPR015376">
    <property type="entry name" value="Znr_NADH_PPase"/>
</dbReference>
<organism evidence="12 13">
    <name type="scientific">Bauldia litoralis</name>
    <dbReference type="NCBI Taxonomy" id="665467"/>
    <lineage>
        <taxon>Bacteria</taxon>
        <taxon>Pseudomonadati</taxon>
        <taxon>Pseudomonadota</taxon>
        <taxon>Alphaproteobacteria</taxon>
        <taxon>Hyphomicrobiales</taxon>
        <taxon>Kaistiaceae</taxon>
        <taxon>Bauldia</taxon>
    </lineage>
</organism>
<keyword evidence="8" id="KW-0520">NAD</keyword>
<dbReference type="Pfam" id="PF00293">
    <property type="entry name" value="NUDIX"/>
    <property type="match status" value="1"/>
</dbReference>
<comment type="cofactor">
    <cofactor evidence="2">
        <name>Zn(2+)</name>
        <dbReference type="ChEBI" id="CHEBI:29105"/>
    </cofactor>
</comment>
<dbReference type="PANTHER" id="PTHR42904">
    <property type="entry name" value="NUDIX HYDROLASE, NUDC SUBFAMILY"/>
    <property type="match status" value="1"/>
</dbReference>
<dbReference type="EC" id="3.6.1.22" evidence="4"/>
<comment type="cofactor">
    <cofactor evidence="1">
        <name>Mg(2+)</name>
        <dbReference type="ChEBI" id="CHEBI:18420"/>
    </cofactor>
</comment>
<dbReference type="SUPFAM" id="SSF55811">
    <property type="entry name" value="Nudix"/>
    <property type="match status" value="1"/>
</dbReference>
<dbReference type="PROSITE" id="PS51462">
    <property type="entry name" value="NUDIX"/>
    <property type="match status" value="1"/>
</dbReference>
<evidence type="ECO:0000256" key="7">
    <source>
        <dbReference type="ARBA" id="ARBA00022842"/>
    </source>
</evidence>
<dbReference type="FunFam" id="3.90.79.10:FF:000040">
    <property type="entry name" value="Nudix hydrolase 19, chloroplastic"/>
    <property type="match status" value="1"/>
</dbReference>
<dbReference type="Proteomes" id="UP000199071">
    <property type="component" value="Unassembled WGS sequence"/>
</dbReference>
<dbReference type="CDD" id="cd03429">
    <property type="entry name" value="NUDIX_NADH_pyrophosphatase_Nudt13"/>
    <property type="match status" value="1"/>
</dbReference>
<evidence type="ECO:0000256" key="1">
    <source>
        <dbReference type="ARBA" id="ARBA00001946"/>
    </source>
</evidence>
<dbReference type="GO" id="GO:0046872">
    <property type="term" value="F:metal ion binding"/>
    <property type="evidence" value="ECO:0007669"/>
    <property type="project" value="UniProtKB-KW"/>
</dbReference>
<dbReference type="InterPro" id="IPR000086">
    <property type="entry name" value="NUDIX_hydrolase_dom"/>
</dbReference>
<dbReference type="PROSITE" id="PS00893">
    <property type="entry name" value="NUDIX_BOX"/>
    <property type="match status" value="1"/>
</dbReference>
<dbReference type="InterPro" id="IPR049734">
    <property type="entry name" value="NudC-like_C"/>
</dbReference>
<dbReference type="Pfam" id="PF09296">
    <property type="entry name" value="NUDIX-like"/>
    <property type="match status" value="1"/>
</dbReference>
<dbReference type="AlphaFoldDB" id="A0A1G6E3U9"/>
<dbReference type="EMBL" id="FMXQ01000010">
    <property type="protein sequence ID" value="SDB52127.1"/>
    <property type="molecule type" value="Genomic_DNA"/>
</dbReference>
<dbReference type="STRING" id="665467.SAMN02982931_04076"/>
<evidence type="ECO:0000256" key="3">
    <source>
        <dbReference type="ARBA" id="ARBA00009595"/>
    </source>
</evidence>
<dbReference type="NCBIfam" id="NF001299">
    <property type="entry name" value="PRK00241.1"/>
    <property type="match status" value="1"/>
</dbReference>
<evidence type="ECO:0000256" key="2">
    <source>
        <dbReference type="ARBA" id="ARBA00001947"/>
    </source>
</evidence>
<dbReference type="GO" id="GO:0006742">
    <property type="term" value="P:NADP+ catabolic process"/>
    <property type="evidence" value="ECO:0007669"/>
    <property type="project" value="TreeGrafter"/>
</dbReference>
<dbReference type="GO" id="GO:0019677">
    <property type="term" value="P:NAD+ catabolic process"/>
    <property type="evidence" value="ECO:0007669"/>
    <property type="project" value="TreeGrafter"/>
</dbReference>
<evidence type="ECO:0000313" key="12">
    <source>
        <dbReference type="EMBL" id="SDB52127.1"/>
    </source>
</evidence>
<keyword evidence="7" id="KW-0460">Magnesium</keyword>
<dbReference type="InterPro" id="IPR050241">
    <property type="entry name" value="NAD-cap_RNA_hydrolase_NudC"/>
</dbReference>
<dbReference type="Pfam" id="PF09297">
    <property type="entry name" value="Zn_ribbon_NUD"/>
    <property type="match status" value="1"/>
</dbReference>
<feature type="compositionally biased region" description="Basic and acidic residues" evidence="10">
    <location>
        <begin position="23"/>
        <end position="34"/>
    </location>
</feature>
<name>A0A1G6E3U9_9HYPH</name>
<evidence type="ECO:0000256" key="8">
    <source>
        <dbReference type="ARBA" id="ARBA00023027"/>
    </source>
</evidence>
<dbReference type="InterPro" id="IPR015797">
    <property type="entry name" value="NUDIX_hydrolase-like_dom_sf"/>
</dbReference>
<evidence type="ECO:0000256" key="10">
    <source>
        <dbReference type="SAM" id="MobiDB-lite"/>
    </source>
</evidence>
<evidence type="ECO:0000256" key="5">
    <source>
        <dbReference type="ARBA" id="ARBA00022723"/>
    </source>
</evidence>
<protein>
    <recommendedName>
        <fullName evidence="4">NAD(+) diphosphatase</fullName>
        <ecNumber evidence="4">3.6.1.22</ecNumber>
    </recommendedName>
</protein>
<evidence type="ECO:0000256" key="4">
    <source>
        <dbReference type="ARBA" id="ARBA00012381"/>
    </source>
</evidence>
<dbReference type="PANTHER" id="PTHR42904:SF6">
    <property type="entry name" value="NAD-CAPPED RNA HYDROLASE NUDT12"/>
    <property type="match status" value="1"/>
</dbReference>
<feature type="domain" description="Nudix hydrolase" evidence="11">
    <location>
        <begin position="174"/>
        <end position="304"/>
    </location>
</feature>
<dbReference type="Gene3D" id="3.90.79.10">
    <property type="entry name" value="Nucleoside Triphosphate Pyrophosphohydrolase"/>
    <property type="match status" value="1"/>
</dbReference>
<dbReference type="InterPro" id="IPR020084">
    <property type="entry name" value="NUDIX_hydrolase_CS"/>
</dbReference>
<feature type="region of interest" description="Disordered" evidence="10">
    <location>
        <begin position="16"/>
        <end position="36"/>
    </location>
</feature>
<sequence>MAHFFDGLPTEDRSNLHGFSGNRIDRRSENRDDDSVPAALADPAARLYLLRDDLAMMKHGRAIDPLFTLAEAEAFGAARDAMVLLGWSDDGPRLAATLPAETPVDEDRIQLADLRSLAVAGEMAADDLGALAQARSLCYWNIRHRYCGVCGEETVMKAGGYRRECPSCGAPHFPRTDPVVIMLAIDTSGPEERCLLGRQERFPEGMYSCLAGFVEPGETIEDAVRRETAEEAGIALGRVSYHSSQPWPFPCSLMIGCHGEALTTDITRDEVELEDARWFPRDEVRSILAGTHPGGIQCPPTIAIAHKLIRFWAEGH</sequence>
<evidence type="ECO:0000313" key="13">
    <source>
        <dbReference type="Proteomes" id="UP000199071"/>
    </source>
</evidence>
<dbReference type="Gene3D" id="3.90.79.20">
    <property type="match status" value="1"/>
</dbReference>
<comment type="similarity">
    <text evidence="3">Belongs to the Nudix hydrolase family. NudC subfamily.</text>
</comment>
<gene>
    <name evidence="12" type="ORF">SAMN02982931_04076</name>
</gene>
<proteinExistence type="inferred from homology"/>
<comment type="catalytic activity">
    <reaction evidence="9">
        <text>a 5'-end NAD(+)-phospho-ribonucleoside in mRNA + H2O = a 5'-end phospho-adenosine-phospho-ribonucleoside in mRNA + beta-nicotinamide D-ribonucleotide + 2 H(+)</text>
        <dbReference type="Rhea" id="RHEA:60876"/>
        <dbReference type="Rhea" id="RHEA-COMP:15698"/>
        <dbReference type="Rhea" id="RHEA-COMP:15719"/>
        <dbReference type="ChEBI" id="CHEBI:14649"/>
        <dbReference type="ChEBI" id="CHEBI:15377"/>
        <dbReference type="ChEBI" id="CHEBI:15378"/>
        <dbReference type="ChEBI" id="CHEBI:144029"/>
        <dbReference type="ChEBI" id="CHEBI:144051"/>
    </reaction>
    <physiologicalReaction direction="left-to-right" evidence="9">
        <dbReference type="Rhea" id="RHEA:60877"/>
    </physiologicalReaction>
</comment>
<keyword evidence="6" id="KW-0378">Hydrolase</keyword>
<dbReference type="GO" id="GO:0005829">
    <property type="term" value="C:cytosol"/>
    <property type="evidence" value="ECO:0007669"/>
    <property type="project" value="TreeGrafter"/>
</dbReference>
<accession>A0A1G6E3U9</accession>